<dbReference type="InterPro" id="IPR036388">
    <property type="entry name" value="WH-like_DNA-bd_sf"/>
</dbReference>
<dbReference type="InterPro" id="IPR000835">
    <property type="entry name" value="HTH_MarR-typ"/>
</dbReference>
<gene>
    <name evidence="2" type="ORF">OQI_26750</name>
</gene>
<organism evidence="2 3">
    <name type="scientific">Streptomyces pharetrae CZA14</name>
    <dbReference type="NCBI Taxonomy" id="1144883"/>
    <lineage>
        <taxon>Bacteria</taxon>
        <taxon>Bacillati</taxon>
        <taxon>Actinomycetota</taxon>
        <taxon>Actinomycetes</taxon>
        <taxon>Kitasatosporales</taxon>
        <taxon>Streptomycetaceae</taxon>
        <taxon>Streptomyces</taxon>
    </lineage>
</organism>
<dbReference type="PANTHER" id="PTHR33164">
    <property type="entry name" value="TRANSCRIPTIONAL REGULATOR, MARR FAMILY"/>
    <property type="match status" value="1"/>
</dbReference>
<keyword evidence="3" id="KW-1185">Reference proteome</keyword>
<dbReference type="InterPro" id="IPR039422">
    <property type="entry name" value="MarR/SlyA-like"/>
</dbReference>
<comment type="caution">
    <text evidence="2">The sequence shown here is derived from an EMBL/GenBank/DDBJ whole genome shotgun (WGS) entry which is preliminary data.</text>
</comment>
<dbReference type="PROSITE" id="PS50995">
    <property type="entry name" value="HTH_MARR_2"/>
    <property type="match status" value="1"/>
</dbReference>
<sequence length="160" mass="17529">MSDTGAPAQRTARVASELAACLPALYRALDRRIGREFPHPKPPEGQLMLLRFVAQQEGCTVREAAEALLMKPNNVSALVSQMTERQLLERRQDPDDKRVAHLHLTETSRRRLAEVRELEEAHLGEALAALSDGERDALGAATDALASLARHLHSAPAGTR</sequence>
<dbReference type="Proteomes" id="UP000194266">
    <property type="component" value="Unassembled WGS sequence"/>
</dbReference>
<evidence type="ECO:0000259" key="1">
    <source>
        <dbReference type="PROSITE" id="PS50995"/>
    </source>
</evidence>
<evidence type="ECO:0000313" key="2">
    <source>
        <dbReference type="EMBL" id="OSZ57540.1"/>
    </source>
</evidence>
<dbReference type="EMBL" id="MRYD01000183">
    <property type="protein sequence ID" value="OSZ57540.1"/>
    <property type="molecule type" value="Genomic_DNA"/>
</dbReference>
<dbReference type="PANTHER" id="PTHR33164:SF103">
    <property type="entry name" value="REGULATORY PROTEIN MARR"/>
    <property type="match status" value="1"/>
</dbReference>
<reference evidence="2 3" key="1">
    <citation type="submission" date="2016-12" db="EMBL/GenBank/DDBJ databases">
        <title>Genome Mining:The Detection of Biosynthetic Gene Clusters to Aid in the Expression of Curamycin A produced by Streptomyces sp. strain CZA14.</title>
        <authorList>
            <person name="Durrell K.A."/>
            <person name="Kirby B.M."/>
            <person name="Khan W."/>
            <person name="Mthethwa T."/>
            <person name="Le Roes-Hill M."/>
        </authorList>
    </citation>
    <scope>NUCLEOTIDE SEQUENCE [LARGE SCALE GENOMIC DNA]</scope>
    <source>
        <strain evidence="2 3">CZA14</strain>
    </source>
</reference>
<dbReference type="Gene3D" id="1.10.10.10">
    <property type="entry name" value="Winged helix-like DNA-binding domain superfamily/Winged helix DNA-binding domain"/>
    <property type="match status" value="1"/>
</dbReference>
<accession>A0ABX3YCD9</accession>
<protein>
    <submittedName>
        <fullName evidence="2">MarR family transcriptional regulator</fullName>
    </submittedName>
</protein>
<evidence type="ECO:0000313" key="3">
    <source>
        <dbReference type="Proteomes" id="UP000194266"/>
    </source>
</evidence>
<feature type="domain" description="HTH marR-type" evidence="1">
    <location>
        <begin position="15"/>
        <end position="147"/>
    </location>
</feature>
<name>A0ABX3YCD9_9ACTN</name>
<proteinExistence type="predicted"/>
<dbReference type="SUPFAM" id="SSF46785">
    <property type="entry name" value="Winged helix' DNA-binding domain"/>
    <property type="match status" value="1"/>
</dbReference>
<dbReference type="RefSeq" id="WP_086171845.1">
    <property type="nucleotide sequence ID" value="NZ_MRYD01000183.1"/>
</dbReference>
<dbReference type="InterPro" id="IPR036390">
    <property type="entry name" value="WH_DNA-bd_sf"/>
</dbReference>
<dbReference type="SMART" id="SM00347">
    <property type="entry name" value="HTH_MARR"/>
    <property type="match status" value="1"/>
</dbReference>
<dbReference type="Pfam" id="PF12802">
    <property type="entry name" value="MarR_2"/>
    <property type="match status" value="1"/>
</dbReference>